<dbReference type="PANTHER" id="PTHR24320">
    <property type="entry name" value="RETINOL DEHYDROGENASE"/>
    <property type="match status" value="1"/>
</dbReference>
<dbReference type="InParanoid" id="A5DR56"/>
<dbReference type="Gene3D" id="3.40.50.720">
    <property type="entry name" value="NAD(P)-binding Rossmann-like Domain"/>
    <property type="match status" value="1"/>
</dbReference>
<dbReference type="VEuPathDB" id="FungiDB:PGUG_05757"/>
<accession>A5DR56</accession>
<comment type="similarity">
    <text evidence="1">Belongs to the short-chain dehydrogenases/reductases (SDR) family.</text>
</comment>
<dbReference type="OMA" id="YATSKQC"/>
<dbReference type="GeneID" id="5123797"/>
<protein>
    <submittedName>
        <fullName evidence="3">Uncharacterized protein</fullName>
    </submittedName>
</protein>
<dbReference type="InterPro" id="IPR036291">
    <property type="entry name" value="NAD(P)-bd_dom_sf"/>
</dbReference>
<keyword evidence="2" id="KW-0560">Oxidoreductase</keyword>
<dbReference type="GO" id="GO:0016491">
    <property type="term" value="F:oxidoreductase activity"/>
    <property type="evidence" value="ECO:0007669"/>
    <property type="project" value="UniProtKB-KW"/>
</dbReference>
<name>A5DR56_PICGU</name>
<dbReference type="Proteomes" id="UP000001997">
    <property type="component" value="Unassembled WGS sequence"/>
</dbReference>
<dbReference type="EMBL" id="CH408162">
    <property type="protein sequence ID" value="EDK41659.1"/>
    <property type="molecule type" value="Genomic_DNA"/>
</dbReference>
<dbReference type="KEGG" id="pgu:PGUG_05757"/>
<dbReference type="RefSeq" id="XP_001481994.1">
    <property type="nucleotide sequence ID" value="XM_001481944.1"/>
</dbReference>
<proteinExistence type="inferred from homology"/>
<evidence type="ECO:0000256" key="1">
    <source>
        <dbReference type="ARBA" id="ARBA00006484"/>
    </source>
</evidence>
<dbReference type="InterPro" id="IPR002347">
    <property type="entry name" value="SDR_fam"/>
</dbReference>
<dbReference type="SUPFAM" id="SSF51735">
    <property type="entry name" value="NAD(P)-binding Rossmann-fold domains"/>
    <property type="match status" value="1"/>
</dbReference>
<dbReference type="Pfam" id="PF00106">
    <property type="entry name" value="adh_short"/>
    <property type="match status" value="1"/>
</dbReference>
<dbReference type="eggNOG" id="KOG1208">
    <property type="taxonomic scope" value="Eukaryota"/>
</dbReference>
<dbReference type="PANTHER" id="PTHR24320:SF152">
    <property type="entry name" value="SHORT-CHAIN DEHYDROGENASE_REDUCTASE FAMILY PROTEIN"/>
    <property type="match status" value="1"/>
</dbReference>
<keyword evidence="4" id="KW-1185">Reference proteome</keyword>
<dbReference type="HOGENOM" id="CLU_010194_44_3_1"/>
<evidence type="ECO:0000313" key="3">
    <source>
        <dbReference type="EMBL" id="EDK41659.1"/>
    </source>
</evidence>
<dbReference type="OrthoDB" id="191139at2759"/>
<gene>
    <name evidence="3" type="ORF">PGUG_05757</name>
</gene>
<sequence>MLKYSFVSTGLSSGIGGVAKRYIDVDHADLHHIMLCRDPQKVAKSANLSLVKCDLSSISSVKEAMTQVKKLIDNGKAPPIKYLLNNAGASFNNRTRATEDGFEATFQINVIAPFIIVRELLPYLRKVSEPRIFVTGSNVHFADKEHNHGFVPPLYWNDNDVREIMLPTKTGGDPDPTTTTAGGRAYAVSKMAVLYLMYKFAADNKDVKFIVYEPGFVPTSGLFRDNSAAGKVMFTLGSYVFRMLGWATTVPKAGKLLAECAFDEKIYQQANNVAYCDQGKIIRTSDDSYNKKRQEQLWNELISVCN</sequence>
<organism evidence="3 4">
    <name type="scientific">Meyerozyma guilliermondii (strain ATCC 6260 / CBS 566 / DSM 6381 / JCM 1539 / NBRC 10279 / NRRL Y-324)</name>
    <name type="common">Yeast</name>
    <name type="synonym">Candida guilliermondii</name>
    <dbReference type="NCBI Taxonomy" id="294746"/>
    <lineage>
        <taxon>Eukaryota</taxon>
        <taxon>Fungi</taxon>
        <taxon>Dikarya</taxon>
        <taxon>Ascomycota</taxon>
        <taxon>Saccharomycotina</taxon>
        <taxon>Pichiomycetes</taxon>
        <taxon>Debaryomycetaceae</taxon>
        <taxon>Meyerozyma</taxon>
    </lineage>
</organism>
<dbReference type="AlphaFoldDB" id="A5DR56"/>
<evidence type="ECO:0000256" key="2">
    <source>
        <dbReference type="ARBA" id="ARBA00023002"/>
    </source>
</evidence>
<evidence type="ECO:0000313" key="4">
    <source>
        <dbReference type="Proteomes" id="UP000001997"/>
    </source>
</evidence>
<reference evidence="3 4" key="1">
    <citation type="journal article" date="2009" name="Nature">
        <title>Evolution of pathogenicity and sexual reproduction in eight Candida genomes.</title>
        <authorList>
            <person name="Butler G."/>
            <person name="Rasmussen M.D."/>
            <person name="Lin M.F."/>
            <person name="Santos M.A."/>
            <person name="Sakthikumar S."/>
            <person name="Munro C.A."/>
            <person name="Rheinbay E."/>
            <person name="Grabherr M."/>
            <person name="Forche A."/>
            <person name="Reedy J.L."/>
            <person name="Agrafioti I."/>
            <person name="Arnaud M.B."/>
            <person name="Bates S."/>
            <person name="Brown A.J."/>
            <person name="Brunke S."/>
            <person name="Costanzo M.C."/>
            <person name="Fitzpatrick D.A."/>
            <person name="de Groot P.W."/>
            <person name="Harris D."/>
            <person name="Hoyer L.L."/>
            <person name="Hube B."/>
            <person name="Klis F.M."/>
            <person name="Kodira C."/>
            <person name="Lennard N."/>
            <person name="Logue M.E."/>
            <person name="Martin R."/>
            <person name="Neiman A.M."/>
            <person name="Nikolaou E."/>
            <person name="Quail M.A."/>
            <person name="Quinn J."/>
            <person name="Santos M.C."/>
            <person name="Schmitzberger F.F."/>
            <person name="Sherlock G."/>
            <person name="Shah P."/>
            <person name="Silverstein K.A."/>
            <person name="Skrzypek M.S."/>
            <person name="Soll D."/>
            <person name="Staggs R."/>
            <person name="Stansfield I."/>
            <person name="Stumpf M.P."/>
            <person name="Sudbery P.E."/>
            <person name="Srikantha T."/>
            <person name="Zeng Q."/>
            <person name="Berman J."/>
            <person name="Berriman M."/>
            <person name="Heitman J."/>
            <person name="Gow N.A."/>
            <person name="Lorenz M.C."/>
            <person name="Birren B.W."/>
            <person name="Kellis M."/>
            <person name="Cuomo C.A."/>
        </authorList>
    </citation>
    <scope>NUCLEOTIDE SEQUENCE [LARGE SCALE GENOMIC DNA]</scope>
    <source>
        <strain evidence="4">ATCC 6260 / CBS 566 / DSM 6381 / JCM 1539 / NBRC 10279 / NRRL Y-324</strain>
    </source>
</reference>